<dbReference type="GO" id="GO:0016491">
    <property type="term" value="F:oxidoreductase activity"/>
    <property type="evidence" value="ECO:0007669"/>
    <property type="project" value="InterPro"/>
</dbReference>
<dbReference type="Pfam" id="PF03358">
    <property type="entry name" value="FMN_red"/>
    <property type="match status" value="1"/>
</dbReference>
<reference evidence="2 3" key="1">
    <citation type="submission" date="2020-03" db="EMBL/GenBank/DDBJ databases">
        <title>Draft Genome Sequence of Cudoniella acicularis.</title>
        <authorList>
            <person name="Buettner E."/>
            <person name="Kellner H."/>
        </authorList>
    </citation>
    <scope>NUCLEOTIDE SEQUENCE [LARGE SCALE GENOMIC DNA]</scope>
    <source>
        <strain evidence="2 3">DSM 108380</strain>
    </source>
</reference>
<dbReference type="AlphaFoldDB" id="A0A8H4W4K2"/>
<dbReference type="GO" id="GO:0010181">
    <property type="term" value="F:FMN binding"/>
    <property type="evidence" value="ECO:0007669"/>
    <property type="project" value="TreeGrafter"/>
</dbReference>
<protein>
    <recommendedName>
        <fullName evidence="1">NADPH-dependent FMN reductase-like domain-containing protein</fullName>
    </recommendedName>
</protein>
<organism evidence="2 3">
    <name type="scientific">Cudoniella acicularis</name>
    <dbReference type="NCBI Taxonomy" id="354080"/>
    <lineage>
        <taxon>Eukaryota</taxon>
        <taxon>Fungi</taxon>
        <taxon>Dikarya</taxon>
        <taxon>Ascomycota</taxon>
        <taxon>Pezizomycotina</taxon>
        <taxon>Leotiomycetes</taxon>
        <taxon>Helotiales</taxon>
        <taxon>Tricladiaceae</taxon>
        <taxon>Cudoniella</taxon>
    </lineage>
</organism>
<comment type="caution">
    <text evidence="2">The sequence shown here is derived from an EMBL/GenBank/DDBJ whole genome shotgun (WGS) entry which is preliminary data.</text>
</comment>
<dbReference type="PANTHER" id="PTHR30543">
    <property type="entry name" value="CHROMATE REDUCTASE"/>
    <property type="match status" value="1"/>
</dbReference>
<dbReference type="SUPFAM" id="SSF52218">
    <property type="entry name" value="Flavoproteins"/>
    <property type="match status" value="1"/>
</dbReference>
<feature type="domain" description="NADPH-dependent FMN reductase-like" evidence="1">
    <location>
        <begin position="12"/>
        <end position="163"/>
    </location>
</feature>
<dbReference type="InterPro" id="IPR005025">
    <property type="entry name" value="FMN_Rdtase-like_dom"/>
</dbReference>
<dbReference type="OrthoDB" id="68575at2759"/>
<dbReference type="GO" id="GO:0005829">
    <property type="term" value="C:cytosol"/>
    <property type="evidence" value="ECO:0007669"/>
    <property type="project" value="TreeGrafter"/>
</dbReference>
<dbReference type="Proteomes" id="UP000566819">
    <property type="component" value="Unassembled WGS sequence"/>
</dbReference>
<proteinExistence type="predicted"/>
<dbReference type="PANTHER" id="PTHR30543:SF21">
    <property type="entry name" value="NAD(P)H-DEPENDENT FMN REDUCTASE LOT6"/>
    <property type="match status" value="1"/>
</dbReference>
<accession>A0A8H4W4K2</accession>
<dbReference type="Gene3D" id="3.40.50.360">
    <property type="match status" value="1"/>
</dbReference>
<keyword evidence="3" id="KW-1185">Reference proteome</keyword>
<dbReference type="EMBL" id="JAAMPI010000273">
    <property type="protein sequence ID" value="KAF4633281.1"/>
    <property type="molecule type" value="Genomic_DNA"/>
</dbReference>
<evidence type="ECO:0000313" key="2">
    <source>
        <dbReference type="EMBL" id="KAF4633281.1"/>
    </source>
</evidence>
<sequence length="214" mass="23393">MATTTSPKPHSIGVVICSSRQPRVCPQIASFVSSTITSLPSYTSNLTPPTLTTIDLLEWNLPMFNEPLVPAQIHTAADYVQPHTQAWSLEIQKYNAFIFVLPQYNWGYPAVLKNAIDYLFNEWKGKPAMIVSYGGHGGGKAAAQLRQVLDGVGMKNLETMVALSFPSRDVTRMAATGKDIGLEGETTMWDGEKGNVEKAWRELEGALVPPVVEG</sequence>
<dbReference type="InterPro" id="IPR029039">
    <property type="entry name" value="Flavoprotein-like_sf"/>
</dbReference>
<name>A0A8H4W4K2_9HELO</name>
<evidence type="ECO:0000259" key="1">
    <source>
        <dbReference type="Pfam" id="PF03358"/>
    </source>
</evidence>
<gene>
    <name evidence="2" type="ORF">G7Y89_g4827</name>
</gene>
<dbReference type="InterPro" id="IPR050712">
    <property type="entry name" value="NAD(P)H-dep_reductase"/>
</dbReference>
<evidence type="ECO:0000313" key="3">
    <source>
        <dbReference type="Proteomes" id="UP000566819"/>
    </source>
</evidence>